<protein>
    <submittedName>
        <fullName evidence="2">Uncharacterized protein</fullName>
    </submittedName>
</protein>
<organism evidence="2 3">
    <name type="scientific">Myxococcus stipitatus (strain DSM 14675 / JCM 12634 / Mx s8)</name>
    <dbReference type="NCBI Taxonomy" id="1278073"/>
    <lineage>
        <taxon>Bacteria</taxon>
        <taxon>Pseudomonadati</taxon>
        <taxon>Myxococcota</taxon>
        <taxon>Myxococcia</taxon>
        <taxon>Myxococcales</taxon>
        <taxon>Cystobacterineae</taxon>
        <taxon>Myxococcaceae</taxon>
        <taxon>Myxococcus</taxon>
    </lineage>
</organism>
<sequence length="62" mass="6810">MPDIDERSHPGEPQEDWVAREPGYEDEVPGHTPGVAEGEDEDAPHRAHPFPDPDKTPGRAEG</sequence>
<feature type="compositionally biased region" description="Basic and acidic residues" evidence="1">
    <location>
        <begin position="1"/>
        <end position="23"/>
    </location>
</feature>
<feature type="region of interest" description="Disordered" evidence="1">
    <location>
        <begin position="1"/>
        <end position="62"/>
    </location>
</feature>
<dbReference type="PATRIC" id="fig|1278073.3.peg.6127"/>
<evidence type="ECO:0000313" key="2">
    <source>
        <dbReference type="EMBL" id="AGC47317.1"/>
    </source>
</evidence>
<accession>L7UID7</accession>
<evidence type="ECO:0000256" key="1">
    <source>
        <dbReference type="SAM" id="MobiDB-lite"/>
    </source>
</evidence>
<keyword evidence="3" id="KW-1185">Reference proteome</keyword>
<dbReference type="AlphaFoldDB" id="L7UID7"/>
<dbReference type="OrthoDB" id="5383153at2"/>
<reference evidence="2 3" key="1">
    <citation type="journal article" date="2013" name="Genome Announc.">
        <title>Complete genome sequence of Myxococcus stipitatus strain DSM 14675, a fruiting myxobacterium.</title>
        <authorList>
            <person name="Huntley S."/>
            <person name="Kneip S."/>
            <person name="Treuner-Lange A."/>
            <person name="Sogaard-Andersen L."/>
        </authorList>
    </citation>
    <scope>NUCLEOTIDE SEQUENCE [LARGE SCALE GENOMIC DNA]</scope>
    <source>
        <strain evidence="3">DSM 14675 / JCM 12634 / Mx s8</strain>
    </source>
</reference>
<proteinExistence type="predicted"/>
<dbReference type="EMBL" id="CP004025">
    <property type="protein sequence ID" value="AGC47317.1"/>
    <property type="molecule type" value="Genomic_DNA"/>
</dbReference>
<feature type="compositionally biased region" description="Basic and acidic residues" evidence="1">
    <location>
        <begin position="43"/>
        <end position="62"/>
    </location>
</feature>
<dbReference type="RefSeq" id="WP_015351572.1">
    <property type="nucleotide sequence ID" value="NC_020126.1"/>
</dbReference>
<gene>
    <name evidence="2" type="ordered locus">MYSTI_06044</name>
</gene>
<dbReference type="STRING" id="1278073.MYSTI_06044"/>
<name>L7UID7_MYXSD</name>
<dbReference type="KEGG" id="msd:MYSTI_06044"/>
<dbReference type="HOGENOM" id="CLU_2899465_0_0_7"/>
<evidence type="ECO:0000313" key="3">
    <source>
        <dbReference type="Proteomes" id="UP000011131"/>
    </source>
</evidence>
<dbReference type="Proteomes" id="UP000011131">
    <property type="component" value="Chromosome"/>
</dbReference>